<name>A0A7K1UV54_9NOCA</name>
<reference evidence="2 3" key="1">
    <citation type="submission" date="2019-12" db="EMBL/GenBank/DDBJ databases">
        <title>Nocardia sp. nov. ET3-3 isolated from soil.</title>
        <authorList>
            <person name="Kanchanasin P."/>
            <person name="Tanasupawat S."/>
            <person name="Yuki M."/>
            <person name="Kudo T."/>
        </authorList>
    </citation>
    <scope>NUCLEOTIDE SEQUENCE [LARGE SCALE GENOMIC DNA]</scope>
    <source>
        <strain evidence="2 3">ET3-3</strain>
    </source>
</reference>
<dbReference type="Pfam" id="PF06772">
    <property type="entry name" value="LtrA"/>
    <property type="match status" value="1"/>
</dbReference>
<gene>
    <name evidence="2" type="ORF">GPX89_13140</name>
</gene>
<feature type="transmembrane region" description="Helical" evidence="1">
    <location>
        <begin position="334"/>
        <end position="353"/>
    </location>
</feature>
<accession>A0A7K1UV54</accession>
<feature type="transmembrane region" description="Helical" evidence="1">
    <location>
        <begin position="381"/>
        <end position="404"/>
    </location>
</feature>
<organism evidence="2 3">
    <name type="scientific">Nocardia terrae</name>
    <dbReference type="NCBI Taxonomy" id="2675851"/>
    <lineage>
        <taxon>Bacteria</taxon>
        <taxon>Bacillati</taxon>
        <taxon>Actinomycetota</taxon>
        <taxon>Actinomycetes</taxon>
        <taxon>Mycobacteriales</taxon>
        <taxon>Nocardiaceae</taxon>
        <taxon>Nocardia</taxon>
    </lineage>
</organism>
<protein>
    <recommendedName>
        <fullName evidence="4">Low temperature requirement protein A</fullName>
    </recommendedName>
</protein>
<evidence type="ECO:0000313" key="2">
    <source>
        <dbReference type="EMBL" id="MVU78187.1"/>
    </source>
</evidence>
<feature type="transmembrane region" description="Helical" evidence="1">
    <location>
        <begin position="176"/>
        <end position="196"/>
    </location>
</feature>
<feature type="transmembrane region" description="Helical" evidence="1">
    <location>
        <begin position="138"/>
        <end position="155"/>
    </location>
</feature>
<feature type="transmembrane region" description="Helical" evidence="1">
    <location>
        <begin position="430"/>
        <end position="449"/>
    </location>
</feature>
<dbReference type="Proteomes" id="UP000466794">
    <property type="component" value="Unassembled WGS sequence"/>
</dbReference>
<dbReference type="EMBL" id="WRPP01000002">
    <property type="protein sequence ID" value="MVU78187.1"/>
    <property type="molecule type" value="Genomic_DNA"/>
</dbReference>
<feature type="transmembrane region" description="Helical" evidence="1">
    <location>
        <begin position="208"/>
        <end position="231"/>
    </location>
</feature>
<evidence type="ECO:0008006" key="4">
    <source>
        <dbReference type="Google" id="ProtNLM"/>
    </source>
</evidence>
<keyword evidence="3" id="KW-1185">Reference proteome</keyword>
<evidence type="ECO:0000256" key="1">
    <source>
        <dbReference type="SAM" id="Phobius"/>
    </source>
</evidence>
<dbReference type="InterPro" id="IPR010640">
    <property type="entry name" value="Low_temperature_requirement_A"/>
</dbReference>
<evidence type="ECO:0000313" key="3">
    <source>
        <dbReference type="Proteomes" id="UP000466794"/>
    </source>
</evidence>
<sequence>MVSFLLSAAFLSLCDPQPAPNTARPPIKTVQSTCLFIARSFPFGNVSRSNRFRAPDANSRNISANRFRLDRTGPETCSCRAGDDPGSWVGSRPVSHWRPFAYVPRLTATDRSRPIELLFDIVFVLALSQVGRLMQHDSSLLGIARTVALLLLLWWPWNQMVTIACYLPSDEIRMKIGTLVATAVFVQLALVAPEAFMDRPGGYDGPTVFVIALIAARSIGVALCWMLAFGAPRLRGNLVCLTVGAFIGYGLMFASLGTTGMTQVALLLGAALVDIGGVCLTACPNTQARFHFGLVEGWQIHSTQIFCTRMKVAYLVSLSQCLEFLDIIAQAKTISASLLVFLVTAVLIMYLLWRSYGDLLFPQAISVLAPDSEKLTLGQKLALCIGGYHFVHAFMIGGVLVLAVNLQDEFAVLSDEGVAGTVDTGNLERMLAGLALVFACQAVFFFLVTRRFDPARLVLALACPVAIPPLVGAPVLAVAATVVAFGIALLWWDQTRYADLRGTAQPVPAARPAVA</sequence>
<feature type="transmembrane region" description="Helical" evidence="1">
    <location>
        <begin position="238"/>
        <end position="258"/>
    </location>
</feature>
<keyword evidence="1" id="KW-1133">Transmembrane helix</keyword>
<dbReference type="PANTHER" id="PTHR36840:SF1">
    <property type="entry name" value="BLL5714 PROTEIN"/>
    <property type="match status" value="1"/>
</dbReference>
<feature type="transmembrane region" description="Helical" evidence="1">
    <location>
        <begin position="470"/>
        <end position="492"/>
    </location>
</feature>
<comment type="caution">
    <text evidence="2">The sequence shown here is derived from an EMBL/GenBank/DDBJ whole genome shotgun (WGS) entry which is preliminary data.</text>
</comment>
<keyword evidence="1" id="KW-0472">Membrane</keyword>
<dbReference type="AlphaFoldDB" id="A0A7K1UV54"/>
<feature type="transmembrane region" description="Helical" evidence="1">
    <location>
        <begin position="264"/>
        <end position="283"/>
    </location>
</feature>
<proteinExistence type="predicted"/>
<keyword evidence="1" id="KW-0812">Transmembrane</keyword>
<dbReference type="PANTHER" id="PTHR36840">
    <property type="entry name" value="BLL5714 PROTEIN"/>
    <property type="match status" value="1"/>
</dbReference>